<reference evidence="1 2" key="1">
    <citation type="journal article" date="2019" name="Int. J. Syst. Evol. Microbiol.">
        <title>The Global Catalogue of Microorganisms (GCM) 10K type strain sequencing project: providing services to taxonomists for standard genome sequencing and annotation.</title>
        <authorList>
            <consortium name="The Broad Institute Genomics Platform"/>
            <consortium name="The Broad Institute Genome Sequencing Center for Infectious Disease"/>
            <person name="Wu L."/>
            <person name="Ma J."/>
        </authorList>
    </citation>
    <scope>NUCLEOTIDE SEQUENCE [LARGE SCALE GENOMIC DNA]</scope>
    <source>
        <strain evidence="1 2">CGMCC 1.12563</strain>
    </source>
</reference>
<protein>
    <recommendedName>
        <fullName evidence="3">Small CPxCG-related zinc finger protein</fullName>
    </recommendedName>
</protein>
<evidence type="ECO:0000313" key="2">
    <source>
        <dbReference type="Proteomes" id="UP001597187"/>
    </source>
</evidence>
<keyword evidence="2" id="KW-1185">Reference proteome</keyword>
<gene>
    <name evidence="1" type="ORF">ACFSBT_20595</name>
</gene>
<accession>A0ABD6B0H0</accession>
<dbReference type="Proteomes" id="UP001597187">
    <property type="component" value="Unassembled WGS sequence"/>
</dbReference>
<dbReference type="AlphaFoldDB" id="A0ABD6B0H0"/>
<dbReference type="RefSeq" id="WP_250875610.1">
    <property type="nucleotide sequence ID" value="NZ_JALXFV010000009.1"/>
</dbReference>
<organism evidence="1 2">
    <name type="scientific">Halomarina rubra</name>
    <dbReference type="NCBI Taxonomy" id="2071873"/>
    <lineage>
        <taxon>Archaea</taxon>
        <taxon>Methanobacteriati</taxon>
        <taxon>Methanobacteriota</taxon>
        <taxon>Stenosarchaea group</taxon>
        <taxon>Halobacteria</taxon>
        <taxon>Halobacteriales</taxon>
        <taxon>Natronomonadaceae</taxon>
        <taxon>Halomarina</taxon>
    </lineage>
</organism>
<evidence type="ECO:0008006" key="3">
    <source>
        <dbReference type="Google" id="ProtNLM"/>
    </source>
</evidence>
<dbReference type="EMBL" id="JBHUDC010000009">
    <property type="protein sequence ID" value="MFD1515685.1"/>
    <property type="molecule type" value="Genomic_DNA"/>
</dbReference>
<name>A0ABD6B0H0_9EURY</name>
<proteinExistence type="predicted"/>
<evidence type="ECO:0000313" key="1">
    <source>
        <dbReference type="EMBL" id="MFD1515685.1"/>
    </source>
</evidence>
<sequence>MTERRLARPARRYGVTCASCGDVLLIGERRKRRSGRHLCADCAGTDGDQLVECPGCGRVGLREQIEVCRDGHGYQ</sequence>
<comment type="caution">
    <text evidence="1">The sequence shown here is derived from an EMBL/GenBank/DDBJ whole genome shotgun (WGS) entry which is preliminary data.</text>
</comment>